<keyword evidence="5" id="KW-0328">Glycosyltransferase</keyword>
<protein>
    <submittedName>
        <fullName evidence="5">Beta-1,6-galactofuranosyltransferase WbbI</fullName>
        <ecNumber evidence="5">2.4.1.-</ecNumber>
    </submittedName>
</protein>
<evidence type="ECO:0000313" key="5">
    <source>
        <dbReference type="EMBL" id="SPE07373.1"/>
    </source>
</evidence>
<dbReference type="Proteomes" id="UP000237923">
    <property type="component" value="Unassembled WGS sequence"/>
</dbReference>
<sequence>MTNFITHTIEPWMPPGALKAKADYAAIAAATGWKILPLERYNDGRFDSKTRQQKIQAWLNMVDPGDQVIHQFPTYMSADFELEFITSLSKHQARSAILIHDIEPLRLIKTAPWELNVLNSYDTIIVHSQAMYDELKKLGIHVPAIIQPFFDYLGDITKKATFSHKINFAGTFQKSPWLKHYNGPRIDLFGSRPKRWADVTFPSSINYRGNFDPTSILDAFHDGFGLLWDNDFEGKTYQTYTRFNAPHKASLYLRAGLPLIAWSQSAIGHLILQYNLGFVIDSLSELERVSSISEKQYANWQKNIIPLAKQLENGYFTQQTLAKLM</sequence>
<keyword evidence="7" id="KW-1185">Reference proteome</keyword>
<dbReference type="EMBL" id="OKQU01000001">
    <property type="protein sequence ID" value="SPE07373.1"/>
    <property type="molecule type" value="Genomic_DNA"/>
</dbReference>
<dbReference type="KEGG" id="lsu:A6B45_02105"/>
<accession>A0A2N9K9X1</accession>
<dbReference type="GO" id="GO:0016757">
    <property type="term" value="F:glycosyltransferase activity"/>
    <property type="evidence" value="ECO:0007669"/>
    <property type="project" value="UniProtKB-KW"/>
</dbReference>
<feature type="domain" description="Glucosyltransferase 3-like N-terminal" evidence="2">
    <location>
        <begin position="2"/>
        <end position="148"/>
    </location>
</feature>
<dbReference type="EMBL" id="OKQR01000001">
    <property type="protein sequence ID" value="SPD92094.1"/>
    <property type="molecule type" value="Genomic_DNA"/>
</dbReference>
<dbReference type="EC" id="2.4.1.-" evidence="5"/>
<organism evidence="5 6">
    <name type="scientific">Leuconostoc suionicum</name>
    <dbReference type="NCBI Taxonomy" id="1511761"/>
    <lineage>
        <taxon>Bacteria</taxon>
        <taxon>Bacillati</taxon>
        <taxon>Bacillota</taxon>
        <taxon>Bacilli</taxon>
        <taxon>Lactobacillales</taxon>
        <taxon>Lactobacillaceae</taxon>
        <taxon>Leuconostoc</taxon>
    </lineage>
</organism>
<dbReference type="GeneID" id="99673564"/>
<dbReference type="AlphaFoldDB" id="A0A2N9K9X1"/>
<evidence type="ECO:0000259" key="3">
    <source>
        <dbReference type="Pfam" id="PF26337"/>
    </source>
</evidence>
<dbReference type="InterPro" id="IPR058592">
    <property type="entry name" value="Gtf3_C"/>
</dbReference>
<evidence type="ECO:0000256" key="1">
    <source>
        <dbReference type="ARBA" id="ARBA00022679"/>
    </source>
</evidence>
<dbReference type="NCBIfam" id="NF007323">
    <property type="entry name" value="PRK09814.1-2"/>
    <property type="match status" value="1"/>
</dbReference>
<dbReference type="InterPro" id="IPR058591">
    <property type="entry name" value="Gtf3_N"/>
</dbReference>
<dbReference type="RefSeq" id="WP_072613131.1">
    <property type="nucleotide sequence ID" value="NZ_AP017935.1"/>
</dbReference>
<keyword evidence="1 5" id="KW-0808">Transferase</keyword>
<evidence type="ECO:0000313" key="4">
    <source>
        <dbReference type="EMBL" id="SPD92094.1"/>
    </source>
</evidence>
<evidence type="ECO:0000313" key="7">
    <source>
        <dbReference type="Proteomes" id="UP000239237"/>
    </source>
</evidence>
<evidence type="ECO:0000313" key="6">
    <source>
        <dbReference type="Proteomes" id="UP000237923"/>
    </source>
</evidence>
<dbReference type="Pfam" id="PF26337">
    <property type="entry name" value="Gtf3_C"/>
    <property type="match status" value="1"/>
</dbReference>
<reference evidence="5 6" key="2">
    <citation type="submission" date="2018-02" db="EMBL/GenBank/DDBJ databases">
        <authorList>
            <person name="Cohen D.B."/>
            <person name="Kent A.D."/>
        </authorList>
    </citation>
    <scope>NUCLEOTIDE SEQUENCE [LARGE SCALE GENOMIC DNA]</scope>
    <source>
        <strain evidence="5 6">CECT 9216</strain>
    </source>
</reference>
<name>A0A2N9K9X1_9LACO</name>
<proteinExistence type="predicted"/>
<feature type="domain" description="Glucosyltransferase 3-like C-terminal" evidence="3">
    <location>
        <begin position="166"/>
        <end position="323"/>
    </location>
</feature>
<dbReference type="Proteomes" id="UP000239237">
    <property type="component" value="Unassembled WGS sequence"/>
</dbReference>
<evidence type="ECO:0000259" key="2">
    <source>
        <dbReference type="Pfam" id="PF26334"/>
    </source>
</evidence>
<gene>
    <name evidence="5" type="primary">wbbI</name>
    <name evidence="4" type="ORF">LES8486_01096</name>
    <name evidence="5" type="ORF">LES9216_01243</name>
</gene>
<reference evidence="4 7" key="1">
    <citation type="submission" date="2018-02" db="EMBL/GenBank/DDBJ databases">
        <authorList>
            <person name="Rodrigo-Torres L."/>
            <person name="Arahal R. D."/>
            <person name="Lucena T."/>
        </authorList>
    </citation>
    <scope>NUCLEOTIDE SEQUENCE [LARGE SCALE GENOMIC DNA]</scope>
    <source>
        <strain evidence="4 7">CECT 8486</strain>
    </source>
</reference>
<dbReference type="Gene3D" id="3.40.50.2000">
    <property type="entry name" value="Glycogen Phosphorylase B"/>
    <property type="match status" value="2"/>
</dbReference>
<dbReference type="PIRSF" id="PIRSF007023">
    <property type="entry name" value="UDP-Galf_transf"/>
    <property type="match status" value="1"/>
</dbReference>
<dbReference type="Pfam" id="PF26334">
    <property type="entry name" value="Gtf3_N"/>
    <property type="match status" value="1"/>
</dbReference>